<dbReference type="SUPFAM" id="SSF52200">
    <property type="entry name" value="Toll/Interleukin receptor TIR domain"/>
    <property type="match status" value="1"/>
</dbReference>
<protein>
    <recommendedName>
        <fullName evidence="1">TIR domain-containing protein</fullName>
    </recommendedName>
</protein>
<dbReference type="EMBL" id="CAJOBP010000102">
    <property type="protein sequence ID" value="CAF4122595.1"/>
    <property type="molecule type" value="Genomic_DNA"/>
</dbReference>
<evidence type="ECO:0000313" key="3">
    <source>
        <dbReference type="Proteomes" id="UP000663873"/>
    </source>
</evidence>
<name>A0A819WCN1_9BILA</name>
<dbReference type="PANTHER" id="PTHR46270">
    <property type="entry name" value="ARMADILLO-TYPE FOLD-RELATED"/>
    <property type="match status" value="1"/>
</dbReference>
<dbReference type="InterPro" id="IPR035897">
    <property type="entry name" value="Toll_tir_struct_dom_sf"/>
</dbReference>
<dbReference type="InterPro" id="IPR000157">
    <property type="entry name" value="TIR_dom"/>
</dbReference>
<keyword evidence="3" id="KW-1185">Reference proteome</keyword>
<dbReference type="GO" id="GO:0007165">
    <property type="term" value="P:signal transduction"/>
    <property type="evidence" value="ECO:0007669"/>
    <property type="project" value="InterPro"/>
</dbReference>
<gene>
    <name evidence="2" type="ORF">UJA718_LOCUS1658</name>
</gene>
<evidence type="ECO:0000259" key="1">
    <source>
        <dbReference type="Pfam" id="PF13676"/>
    </source>
</evidence>
<reference evidence="2" key="1">
    <citation type="submission" date="2021-02" db="EMBL/GenBank/DDBJ databases">
        <authorList>
            <person name="Nowell W R."/>
        </authorList>
    </citation>
    <scope>NUCLEOTIDE SEQUENCE</scope>
</reference>
<comment type="caution">
    <text evidence="2">The sequence shown here is derived from an EMBL/GenBank/DDBJ whole genome shotgun (WGS) entry which is preliminary data.</text>
</comment>
<proteinExistence type="predicted"/>
<dbReference type="Proteomes" id="UP000663873">
    <property type="component" value="Unassembled WGS sequence"/>
</dbReference>
<feature type="domain" description="TIR" evidence="1">
    <location>
        <begin position="642"/>
        <end position="748"/>
    </location>
</feature>
<evidence type="ECO:0000313" key="2">
    <source>
        <dbReference type="EMBL" id="CAF4122595.1"/>
    </source>
</evidence>
<dbReference type="Gene3D" id="3.40.50.10140">
    <property type="entry name" value="Toll/interleukin-1 receptor homology (TIR) domain"/>
    <property type="match status" value="1"/>
</dbReference>
<accession>A0A819WCN1</accession>
<organism evidence="2 3">
    <name type="scientific">Rotaria socialis</name>
    <dbReference type="NCBI Taxonomy" id="392032"/>
    <lineage>
        <taxon>Eukaryota</taxon>
        <taxon>Metazoa</taxon>
        <taxon>Spiralia</taxon>
        <taxon>Gnathifera</taxon>
        <taxon>Rotifera</taxon>
        <taxon>Eurotatoria</taxon>
        <taxon>Bdelloidea</taxon>
        <taxon>Philodinida</taxon>
        <taxon>Philodinidae</taxon>
        <taxon>Rotaria</taxon>
    </lineage>
</organism>
<sequence length="773" mass="88483">MDLRLQQPVAIIQRLCKPETNVTTANVNGMLDDLVTCLNNAQNQTDGLHTLTAICYELTSIKALKLLDNEHIMQHELFNILGRTLEMLLTKATFIPMTKHDEQCFYEASNLIANLCLYTKKPAACSCDDAHDELNLNYEQAINEISYATLFLTNSFLNKLARILSDDLSANDYEPYHVKYKVIGRLLCLCTELNNINHSVLIDPVVQCLRSDYYRNAYETIDLRQPIINSKQRFFIYLCPQFIRLRSNERNDEVSNSLCDSILGYGQQIFEQHLPIALESEAIVSSTNEKKKIFKSEPGAKLQALGWHIELLNHIALTPTARIHFLAGMLVFSYSTDLIAAYEITSTKRILIISLKLYDAAVLGTHQIIIDHMINIIRTESLIASVHENDELFHSDVHLVSCAITLLYNLTFENKILLLLKEKNLAEFCTKLHTAKQRTIQFASQTLSILLNQNNIDAIKYPLIMAQNYLFYIENTLHERSLVYNGVKLNGALTYLELMAQNDLIKNEIGHDDDGISLLVKCALDQQLDFETIQCPALRIIEAVSFGDEITCKKMSDDNKLMDYIKYLSNVDDSSLGPTANRIRWKVEDENKFISDKIKKELTPATLTNSYDANNSNNHQISFNYNWDLPSSKTSDMFDLIISYHHSDKDICSQIYERLTASCFYRISFDRERVHEILPDAMAEAIEKSSIVLMCFSSKYQQSYACRMAAEYAEKRQRPIIPMNLDELYCPTGWLNNIVASKQCINIVKYNLNSSYANLIQQIDNIKKQINIK</sequence>
<dbReference type="AlphaFoldDB" id="A0A819WCN1"/>
<dbReference type="Pfam" id="PF13676">
    <property type="entry name" value="TIR_2"/>
    <property type="match status" value="1"/>
</dbReference>
<dbReference type="PANTHER" id="PTHR46270:SF2">
    <property type="entry name" value="TIR DOMAIN-CONTAINING PROTEIN"/>
    <property type="match status" value="1"/>
</dbReference>